<keyword evidence="2" id="KW-1185">Reference proteome</keyword>
<accession>A0A101P0C8</accession>
<comment type="caution">
    <text evidence="1">The sequence shown here is derived from an EMBL/GenBank/DDBJ whole genome shotgun (WGS) entry which is preliminary data.</text>
</comment>
<dbReference type="Proteomes" id="UP000053127">
    <property type="component" value="Unassembled WGS sequence"/>
</dbReference>
<name>A0A101P0C8_9ACTN</name>
<dbReference type="AlphaFoldDB" id="A0A101P0C8"/>
<dbReference type="EMBL" id="LMWN01000038">
    <property type="protein sequence ID" value="KUN02453.1"/>
    <property type="molecule type" value="Genomic_DNA"/>
</dbReference>
<organism evidence="1 2">
    <name type="scientific">Streptomyces yokosukanensis</name>
    <dbReference type="NCBI Taxonomy" id="67386"/>
    <lineage>
        <taxon>Bacteria</taxon>
        <taxon>Bacillati</taxon>
        <taxon>Actinomycetota</taxon>
        <taxon>Actinomycetes</taxon>
        <taxon>Kitasatosporales</taxon>
        <taxon>Streptomycetaceae</taxon>
        <taxon>Streptomyces</taxon>
    </lineage>
</organism>
<gene>
    <name evidence="1" type="ORF">AQI95_26915</name>
</gene>
<evidence type="ECO:0000313" key="2">
    <source>
        <dbReference type="Proteomes" id="UP000053127"/>
    </source>
</evidence>
<evidence type="ECO:0000313" key="1">
    <source>
        <dbReference type="EMBL" id="KUN02453.1"/>
    </source>
</evidence>
<reference evidence="1 2" key="1">
    <citation type="submission" date="2015-10" db="EMBL/GenBank/DDBJ databases">
        <title>Draft genome sequence of Streptomyces yokosukanensis DSM 40224, type strain for the species Streptomyces yokosukanensis.</title>
        <authorList>
            <person name="Ruckert C."/>
            <person name="Winkler A."/>
            <person name="Kalinowski J."/>
            <person name="Kampfer P."/>
            <person name="Glaeser S."/>
        </authorList>
    </citation>
    <scope>NUCLEOTIDE SEQUENCE [LARGE SCALE GENOMIC DNA]</scope>
    <source>
        <strain evidence="1 2">DSM 40224</strain>
    </source>
</reference>
<dbReference type="STRING" id="67386.AQI95_26915"/>
<protein>
    <submittedName>
        <fullName evidence="1">Uncharacterized protein</fullName>
    </submittedName>
</protein>
<proteinExistence type="predicted"/>
<sequence>MLCTVFGKRFSGAECAQECQHEIGGFPVPGSQGEIDVELPIQVDVCDEPGETQCDGALSDPGWTGDHNCWPAATIWPLQQPSPLVDLRLAPEQRAQLSRKARNCLHTGQRMAGFDLLDVLVQACKDIAGQYGVGVGVPNVLVVVQ</sequence>